<gene>
    <name evidence="1" type="primary">137</name>
    <name evidence="1" type="ORF">SEA_ESTES_137</name>
</gene>
<proteinExistence type="predicted"/>
<keyword evidence="2" id="KW-1185">Reference proteome</keyword>
<protein>
    <submittedName>
        <fullName evidence="1">Uncharacterized protein</fullName>
    </submittedName>
</protein>
<evidence type="ECO:0000313" key="1">
    <source>
        <dbReference type="EMBL" id="QNL30825.1"/>
    </source>
</evidence>
<evidence type="ECO:0000313" key="2">
    <source>
        <dbReference type="Proteomes" id="UP000516127"/>
    </source>
</evidence>
<accession>A0A7G9A2I6</accession>
<dbReference type="RefSeq" id="YP_010013871.1">
    <property type="nucleotide sequence ID" value="NC_053514.1"/>
</dbReference>
<organism evidence="1 2">
    <name type="scientific">Mycobacterium phage Estes</name>
    <dbReference type="NCBI Taxonomy" id="2759459"/>
    <lineage>
        <taxon>Viruses</taxon>
        <taxon>Duplodnaviria</taxon>
        <taxon>Heunggongvirae</taxon>
        <taxon>Uroviricota</taxon>
        <taxon>Caudoviricetes</taxon>
        <taxon>Vilmaviridae</taxon>
        <taxon>Mclasvirinae</taxon>
        <taxon>Reyvirus</taxon>
        <taxon>Reyvirus estes</taxon>
    </lineage>
</organism>
<dbReference type="EMBL" id="MT657341">
    <property type="protein sequence ID" value="QNL30825.1"/>
    <property type="molecule type" value="Genomic_DNA"/>
</dbReference>
<name>A0A7G9A2I6_9CAUD</name>
<dbReference type="Proteomes" id="UP000516127">
    <property type="component" value="Genome"/>
</dbReference>
<dbReference type="KEGG" id="vg:63210530"/>
<sequence length="94" mass="11373">MYDYLVGADLKETREYKSRYRMFRNYREVSPRSIDRLRGVQGIDGWVFLPGFLALPLDRQNNLRNWLELGRRYPRGDRTRSMMNLLKIADEMRV</sequence>
<reference evidence="1 2" key="1">
    <citation type="submission" date="2020-06" db="EMBL/GenBank/DDBJ databases">
        <authorList>
            <person name="Allen T."/>
            <person name="Groscost A."/>
            <person name="Boice M."/>
            <person name="Bramwell-Butcher J."/>
            <person name="Davis-Nicholson M."/>
            <person name="Dedinsky M."/>
            <person name="DeKlotz J."/>
            <person name="Gardner J."/>
            <person name="Grosser P."/>
            <person name="Husler K."/>
            <person name="Lau J.R."/>
            <person name="Monlux M."/>
            <person name="Schlesinger M.K."/>
            <person name="Scholes A."/>
            <person name="Waughman L."/>
            <person name="Poxleitner M.K."/>
            <person name="Anders K.R."/>
            <person name="Garlena R.A."/>
            <person name="Russell D.A."/>
            <person name="Pope W.H."/>
            <person name="Jacobs-Sera D."/>
            <person name="Hatfull G.F."/>
        </authorList>
    </citation>
    <scope>NUCLEOTIDE SEQUENCE [LARGE SCALE GENOMIC DNA]</scope>
</reference>
<dbReference type="GeneID" id="63210530"/>